<dbReference type="InterPro" id="IPR036397">
    <property type="entry name" value="RNaseH_sf"/>
</dbReference>
<dbReference type="EMBL" id="WTPW01000597">
    <property type="protein sequence ID" value="KAF0496509.1"/>
    <property type="molecule type" value="Genomic_DNA"/>
</dbReference>
<evidence type="ECO:0000313" key="2">
    <source>
        <dbReference type="Proteomes" id="UP000439903"/>
    </source>
</evidence>
<proteinExistence type="predicted"/>
<dbReference type="GO" id="GO:0003676">
    <property type="term" value="F:nucleic acid binding"/>
    <property type="evidence" value="ECO:0007669"/>
    <property type="project" value="InterPro"/>
</dbReference>
<dbReference type="InterPro" id="IPR012337">
    <property type="entry name" value="RNaseH-like_sf"/>
</dbReference>
<evidence type="ECO:0000313" key="1">
    <source>
        <dbReference type="EMBL" id="KAF0496509.1"/>
    </source>
</evidence>
<organism evidence="1 2">
    <name type="scientific">Gigaspora margarita</name>
    <dbReference type="NCBI Taxonomy" id="4874"/>
    <lineage>
        <taxon>Eukaryota</taxon>
        <taxon>Fungi</taxon>
        <taxon>Fungi incertae sedis</taxon>
        <taxon>Mucoromycota</taxon>
        <taxon>Glomeromycotina</taxon>
        <taxon>Glomeromycetes</taxon>
        <taxon>Diversisporales</taxon>
        <taxon>Gigasporaceae</taxon>
        <taxon>Gigaspora</taxon>
    </lineage>
</organism>
<name>A0A8H4EJ83_GIGMA</name>
<dbReference type="AlphaFoldDB" id="A0A8H4EJ83"/>
<keyword evidence="2" id="KW-1185">Reference proteome</keyword>
<gene>
    <name evidence="1" type="ORF">F8M41_020935</name>
</gene>
<accession>A0A8H4EJ83</accession>
<dbReference type="Gene3D" id="3.30.420.10">
    <property type="entry name" value="Ribonuclease H-like superfamily/Ribonuclease H"/>
    <property type="match status" value="1"/>
</dbReference>
<dbReference type="SUPFAM" id="SSF53098">
    <property type="entry name" value="Ribonuclease H-like"/>
    <property type="match status" value="1"/>
</dbReference>
<dbReference type="OrthoDB" id="10267344at2759"/>
<sequence length="331" mass="38987">MNFNNIVTYLQRGIFAEKYKSPAKKLNFQRRYKNFMYDQQTGYLFFEQSSKDNSLSIKKRVVLTYDLKLRETLFEKFHIVDAHFELLEYLQVDLVDLFLYVEHNDGYSYVLTLIDIFRAHIWCTKHSQSQEKIEKFKQILGRHLTKMMWNEIFKVQGYHWINILPQFIISYNKAPHEAHKKSPYEAFFGFKMHIVYNIILEDITEDVTKNITEDVMENVIENVTEDIAKNIIPEKIPLANTTAIQDNYNQAVICRSVHRRKVAFEPGDKVAIAPNFDNNQKIRKQKLGQTCSITGKVISMCSNNRTIRVKIDGEVKNFTAKNLRKLHKKSG</sequence>
<dbReference type="Proteomes" id="UP000439903">
    <property type="component" value="Unassembled WGS sequence"/>
</dbReference>
<comment type="caution">
    <text evidence="1">The sequence shown here is derived from an EMBL/GenBank/DDBJ whole genome shotgun (WGS) entry which is preliminary data.</text>
</comment>
<reference evidence="1 2" key="1">
    <citation type="journal article" date="2019" name="Environ. Microbiol.">
        <title>At the nexus of three kingdoms: the genome of the mycorrhizal fungus Gigaspora margarita provides insights into plant, endobacterial and fungal interactions.</title>
        <authorList>
            <person name="Venice F."/>
            <person name="Ghignone S."/>
            <person name="Salvioli di Fossalunga A."/>
            <person name="Amselem J."/>
            <person name="Novero M."/>
            <person name="Xianan X."/>
            <person name="Sedzielewska Toro K."/>
            <person name="Morin E."/>
            <person name="Lipzen A."/>
            <person name="Grigoriev I.V."/>
            <person name="Henrissat B."/>
            <person name="Martin F.M."/>
            <person name="Bonfante P."/>
        </authorList>
    </citation>
    <scope>NUCLEOTIDE SEQUENCE [LARGE SCALE GENOMIC DNA]</scope>
    <source>
        <strain evidence="1 2">BEG34</strain>
    </source>
</reference>
<protein>
    <submittedName>
        <fullName evidence="1">SCAN domain-containing protein 3-like</fullName>
    </submittedName>
</protein>